<evidence type="ECO:0000256" key="1">
    <source>
        <dbReference type="SAM" id="Phobius"/>
    </source>
</evidence>
<dbReference type="EMBL" id="QEEX01000001">
    <property type="protein sequence ID" value="PWB97030.1"/>
    <property type="molecule type" value="Genomic_DNA"/>
</dbReference>
<evidence type="ECO:0000313" key="4">
    <source>
        <dbReference type="Proteomes" id="UP000244978"/>
    </source>
</evidence>
<name>A0A2U1SZH8_9MICO</name>
<keyword evidence="4" id="KW-1185">Reference proteome</keyword>
<feature type="signal peptide" evidence="2">
    <location>
        <begin position="1"/>
        <end position="27"/>
    </location>
</feature>
<comment type="caution">
    <text evidence="3">The sequence shown here is derived from an EMBL/GenBank/DDBJ whole genome shotgun (WGS) entry which is preliminary data.</text>
</comment>
<keyword evidence="2" id="KW-0732">Signal</keyword>
<feature type="chain" id="PRO_5015544565" description="Cell wall protein" evidence="2">
    <location>
        <begin position="28"/>
        <end position="271"/>
    </location>
</feature>
<feature type="transmembrane region" description="Helical" evidence="1">
    <location>
        <begin position="237"/>
        <end position="258"/>
    </location>
</feature>
<organism evidence="3 4">
    <name type="scientific">Homoserinimonas hongtaonis</name>
    <dbReference type="NCBI Taxonomy" id="2079791"/>
    <lineage>
        <taxon>Bacteria</taxon>
        <taxon>Bacillati</taxon>
        <taxon>Actinomycetota</taxon>
        <taxon>Actinomycetes</taxon>
        <taxon>Micrococcales</taxon>
        <taxon>Microbacteriaceae</taxon>
        <taxon>Homoserinimonas</taxon>
    </lineage>
</organism>
<reference evidence="4" key="1">
    <citation type="submission" date="2018-04" db="EMBL/GenBank/DDBJ databases">
        <authorList>
            <person name="Liu S."/>
            <person name="Wang Z."/>
            <person name="Li J."/>
        </authorList>
    </citation>
    <scope>NUCLEOTIDE SEQUENCE [LARGE SCALE GENOMIC DNA]</scope>
    <source>
        <strain evidence="4">S1194</strain>
    </source>
</reference>
<protein>
    <recommendedName>
        <fullName evidence="5">Cell wall protein</fullName>
    </recommendedName>
</protein>
<evidence type="ECO:0000313" key="3">
    <source>
        <dbReference type="EMBL" id="PWB97030.1"/>
    </source>
</evidence>
<dbReference type="Proteomes" id="UP000244978">
    <property type="component" value="Unassembled WGS sequence"/>
</dbReference>
<proteinExistence type="predicted"/>
<gene>
    <name evidence="3" type="ORF">DF220_03645</name>
</gene>
<dbReference type="AlphaFoldDB" id="A0A2U1SZH8"/>
<keyword evidence="1" id="KW-0472">Membrane</keyword>
<keyword evidence="1" id="KW-1133">Transmembrane helix</keyword>
<evidence type="ECO:0008006" key="5">
    <source>
        <dbReference type="Google" id="ProtNLM"/>
    </source>
</evidence>
<keyword evidence="1" id="KW-0812">Transmembrane</keyword>
<accession>A0A2U1SZH8</accession>
<evidence type="ECO:0000256" key="2">
    <source>
        <dbReference type="SAM" id="SignalP"/>
    </source>
</evidence>
<sequence length="271" mass="27659">MISMKKATSALILGAALAMGPTLTATAAPGGLEVSRDGVSYSSTLSGSLLADIATMVPGDTQQGSLYVRNSSSKPGFLRIVLSNVSYSDLDLANAISVLATAGGVRGQQIPITLADPCWVLSEGQVVPSNGVSRIDLGAALGNLDGLRGQGGTANASLGISLSDLTPGSLSPSNCGVPDVAIPVTPGAVGRGTVSTPSDPPASESGDLVANDPDLPVLGLGEALGIDPNTWHLWEEYWVLVPLGAFVVGTMMFGVVFWRRRRDDEQTESAA</sequence>